<keyword evidence="3" id="KW-1185">Reference proteome</keyword>
<gene>
    <name evidence="2" type="ORF">HJG44_04125</name>
</gene>
<sequence length="138" mass="14489">MKVIYTAEAVATGGRNGTARSSDGELDLRLARPKEMGGPGGGTNPEQLFAVGYAACFASTMDHLARQQKLDIGTPQVTAKVGLAMMEGGAYGITAELLVSLPALPEDQARALLEQAHRTCPYSNATRGNVDVKLTLAR</sequence>
<dbReference type="Gene3D" id="2.20.25.10">
    <property type="match status" value="1"/>
</dbReference>
<dbReference type="Gene3D" id="3.30.300.20">
    <property type="match status" value="1"/>
</dbReference>
<dbReference type="InterPro" id="IPR036102">
    <property type="entry name" value="OsmC/Ohrsf"/>
</dbReference>
<organism evidence="2 3">
    <name type="scientific">Enterovirga aerilata</name>
    <dbReference type="NCBI Taxonomy" id="2730920"/>
    <lineage>
        <taxon>Bacteria</taxon>
        <taxon>Pseudomonadati</taxon>
        <taxon>Pseudomonadota</taxon>
        <taxon>Alphaproteobacteria</taxon>
        <taxon>Hyphomicrobiales</taxon>
        <taxon>Methylobacteriaceae</taxon>
        <taxon>Enterovirga</taxon>
    </lineage>
</organism>
<dbReference type="GO" id="GO:0006979">
    <property type="term" value="P:response to oxidative stress"/>
    <property type="evidence" value="ECO:0007669"/>
    <property type="project" value="InterPro"/>
</dbReference>
<accession>A0A849HVM2</accession>
<dbReference type="PANTHER" id="PTHR33797:SF2">
    <property type="entry name" value="ORGANIC HYDROPEROXIDE RESISTANCE PROTEIN-LIKE"/>
    <property type="match status" value="1"/>
</dbReference>
<dbReference type="Pfam" id="PF02566">
    <property type="entry name" value="OsmC"/>
    <property type="match status" value="1"/>
</dbReference>
<evidence type="ECO:0000313" key="3">
    <source>
        <dbReference type="Proteomes" id="UP000564885"/>
    </source>
</evidence>
<dbReference type="AlphaFoldDB" id="A0A849HVM2"/>
<dbReference type="EMBL" id="JABEPP010000001">
    <property type="protein sequence ID" value="NNM71586.1"/>
    <property type="molecule type" value="Genomic_DNA"/>
</dbReference>
<dbReference type="InterPro" id="IPR019953">
    <property type="entry name" value="OHR"/>
</dbReference>
<evidence type="ECO:0000313" key="2">
    <source>
        <dbReference type="EMBL" id="NNM71586.1"/>
    </source>
</evidence>
<dbReference type="PANTHER" id="PTHR33797">
    <property type="entry name" value="ORGANIC HYDROPEROXIDE RESISTANCE PROTEIN-LIKE"/>
    <property type="match status" value="1"/>
</dbReference>
<comment type="similarity">
    <text evidence="1">Belongs to the OsmC/Ohr family.</text>
</comment>
<comment type="caution">
    <text evidence="2">The sequence shown here is derived from an EMBL/GenBank/DDBJ whole genome shotgun (WGS) entry which is preliminary data.</text>
</comment>
<dbReference type="Proteomes" id="UP000564885">
    <property type="component" value="Unassembled WGS sequence"/>
</dbReference>
<protein>
    <submittedName>
        <fullName evidence="2">Organic hydroperoxide resistance protein</fullName>
    </submittedName>
</protein>
<dbReference type="RefSeq" id="WP_171217030.1">
    <property type="nucleotide sequence ID" value="NZ_JABEPP010000001.1"/>
</dbReference>
<dbReference type="NCBIfam" id="TIGR03561">
    <property type="entry name" value="organ_hyd_perox"/>
    <property type="match status" value="1"/>
</dbReference>
<proteinExistence type="inferred from homology"/>
<name>A0A849HVM2_9HYPH</name>
<evidence type="ECO:0000256" key="1">
    <source>
        <dbReference type="ARBA" id="ARBA00007378"/>
    </source>
</evidence>
<dbReference type="SUPFAM" id="SSF82784">
    <property type="entry name" value="OsmC-like"/>
    <property type="match status" value="1"/>
</dbReference>
<reference evidence="2 3" key="1">
    <citation type="submission" date="2020-04" db="EMBL/GenBank/DDBJ databases">
        <title>Enterovirga sp. isolate from soil.</title>
        <authorList>
            <person name="Chea S."/>
            <person name="Kim D.-U."/>
        </authorList>
    </citation>
    <scope>NUCLEOTIDE SEQUENCE [LARGE SCALE GENOMIC DNA]</scope>
    <source>
        <strain evidence="2 3">DB1703</strain>
    </source>
</reference>
<dbReference type="InterPro" id="IPR003718">
    <property type="entry name" value="OsmC/Ohr_fam"/>
</dbReference>
<dbReference type="InterPro" id="IPR015946">
    <property type="entry name" value="KH_dom-like_a/b"/>
</dbReference>